<keyword evidence="1" id="KW-0732">Signal</keyword>
<accession>A0A485KMU2</accession>
<keyword evidence="4" id="KW-1185">Reference proteome</keyword>
<proteinExistence type="predicted"/>
<reference evidence="2" key="2">
    <citation type="submission" date="2019-06" db="EMBL/GenBank/DDBJ databases">
        <title>Genomics analysis of Aphanomyces spp. identifies a new class of oomycete effector associated with host adaptation.</title>
        <authorList>
            <person name="Gaulin E."/>
        </authorList>
    </citation>
    <scope>NUCLEOTIDE SEQUENCE</scope>
    <source>
        <strain evidence="2">CBS 578.67</strain>
    </source>
</reference>
<evidence type="ECO:0000313" key="2">
    <source>
        <dbReference type="EMBL" id="KAF0700033.1"/>
    </source>
</evidence>
<dbReference type="Proteomes" id="UP000332933">
    <property type="component" value="Unassembled WGS sequence"/>
</dbReference>
<dbReference type="EMBL" id="VJMH01005141">
    <property type="protein sequence ID" value="KAF0700033.1"/>
    <property type="molecule type" value="Genomic_DNA"/>
</dbReference>
<reference evidence="3 4" key="1">
    <citation type="submission" date="2019-03" db="EMBL/GenBank/DDBJ databases">
        <authorList>
            <person name="Gaulin E."/>
            <person name="Dumas B."/>
        </authorList>
    </citation>
    <scope>NUCLEOTIDE SEQUENCE [LARGE SCALE GENOMIC DNA]</scope>
    <source>
        <strain evidence="3">CBS 568.67</strain>
    </source>
</reference>
<evidence type="ECO:0000256" key="1">
    <source>
        <dbReference type="SAM" id="SignalP"/>
    </source>
</evidence>
<feature type="chain" id="PRO_5033827308" evidence="1">
    <location>
        <begin position="21"/>
        <end position="252"/>
    </location>
</feature>
<dbReference type="EMBL" id="CAADRA010005162">
    <property type="protein sequence ID" value="VFT86299.1"/>
    <property type="molecule type" value="Genomic_DNA"/>
</dbReference>
<evidence type="ECO:0000313" key="4">
    <source>
        <dbReference type="Proteomes" id="UP000332933"/>
    </source>
</evidence>
<evidence type="ECO:0000313" key="3">
    <source>
        <dbReference type="EMBL" id="VFT86299.1"/>
    </source>
</evidence>
<protein>
    <submittedName>
        <fullName evidence="3">Aste57867_9419 protein</fullName>
    </submittedName>
</protein>
<name>A0A485KMU2_9STRA</name>
<sequence>MHRLIVSSTALAWCVASVLSAVCNQTQFDLAYTASVSSSCGRSMFGSASAADKFPPILTMLTSGIALDGLCVNNCLNDLYSVYMMYPPCCPYTNTPATQLPCAGPLLIGNFLIACNLDYGIMPTADGSACVNNDYALMAKLELQDIDSACFATMPSSDTARRAADFASWGMANNASFCQRGPLESKSPCVVATSRLVQQFPNCTDDVDDNVKSTLVSELNLVCSAFSSALSLCCCFHIGLLVVVLVESLYWL</sequence>
<feature type="signal peptide" evidence="1">
    <location>
        <begin position="1"/>
        <end position="20"/>
    </location>
</feature>
<dbReference type="AlphaFoldDB" id="A0A485KMU2"/>
<gene>
    <name evidence="3" type="primary">Aste57867_9419</name>
    <name evidence="2" type="ORF">As57867_009383</name>
    <name evidence="3" type="ORF">ASTE57867_9419</name>
</gene>
<organism evidence="3 4">
    <name type="scientific">Aphanomyces stellatus</name>
    <dbReference type="NCBI Taxonomy" id="120398"/>
    <lineage>
        <taxon>Eukaryota</taxon>
        <taxon>Sar</taxon>
        <taxon>Stramenopiles</taxon>
        <taxon>Oomycota</taxon>
        <taxon>Saprolegniomycetes</taxon>
        <taxon>Saprolegniales</taxon>
        <taxon>Verrucalvaceae</taxon>
        <taxon>Aphanomyces</taxon>
    </lineage>
</organism>